<reference evidence="4" key="1">
    <citation type="journal article" date="2009" name="Genome Res.">
        <title>Comparative genomic analyses of the human fungal pathogens Coccidioides and their relatives.</title>
        <authorList>
            <person name="Sharpton T.J."/>
            <person name="Stajich J.E."/>
            <person name="Rounsley S.D."/>
            <person name="Gardner M.J."/>
            <person name="Wortman J.R."/>
            <person name="Jordar V.S."/>
            <person name="Maiti R."/>
            <person name="Kodira C.D."/>
            <person name="Neafsey D.E."/>
            <person name="Zeng Q."/>
            <person name="Hung C.-Y."/>
            <person name="McMahan C."/>
            <person name="Muszewska A."/>
            <person name="Grynberg M."/>
            <person name="Mandel M.A."/>
            <person name="Kellner E.M."/>
            <person name="Barker B.M."/>
            <person name="Galgiani J.N."/>
            <person name="Orbach M.J."/>
            <person name="Kirkland T.N."/>
            <person name="Cole G.T."/>
            <person name="Henn M.R."/>
            <person name="Birren B.W."/>
            <person name="Taylor J.W."/>
        </authorList>
    </citation>
    <scope>NUCLEOTIDE SEQUENCE [LARGE SCALE GENOMIC DNA]</scope>
    <source>
        <strain evidence="4">UAMH 1704</strain>
    </source>
</reference>
<keyword evidence="4" id="KW-1185">Reference proteome</keyword>
<dbReference type="InParanoid" id="C4JXT9"/>
<dbReference type="EMBL" id="CH476619">
    <property type="protein sequence ID" value="EEP83012.1"/>
    <property type="molecule type" value="Genomic_DNA"/>
</dbReference>
<evidence type="ECO:0000256" key="1">
    <source>
        <dbReference type="SAM" id="MobiDB-lite"/>
    </source>
</evidence>
<dbReference type="AlphaFoldDB" id="C4JXT9"/>
<name>C4JXT9_UNCRE</name>
<proteinExistence type="predicted"/>
<dbReference type="VEuPathDB" id="FungiDB:UREG_07877"/>
<gene>
    <name evidence="3" type="ORF">UREG_07877</name>
</gene>
<evidence type="ECO:0000313" key="4">
    <source>
        <dbReference type="Proteomes" id="UP000002058"/>
    </source>
</evidence>
<feature type="signal peptide" evidence="2">
    <location>
        <begin position="1"/>
        <end position="20"/>
    </location>
</feature>
<dbReference type="RefSeq" id="XP_002583104.1">
    <property type="nucleotide sequence ID" value="XM_002583058.1"/>
</dbReference>
<dbReference type="Proteomes" id="UP000002058">
    <property type="component" value="Unassembled WGS sequence"/>
</dbReference>
<evidence type="ECO:0000256" key="2">
    <source>
        <dbReference type="SAM" id="SignalP"/>
    </source>
</evidence>
<dbReference type="OrthoDB" id="4206746at2759"/>
<dbReference type="HOGENOM" id="CLU_2529152_0_0_1"/>
<feature type="compositionally biased region" description="Basic and acidic residues" evidence="1">
    <location>
        <begin position="74"/>
        <end position="84"/>
    </location>
</feature>
<sequence length="84" mass="9033">MKTAAILSVIALTLTAGVSAKVNPSWDNYPRSPDDPMIWLGPRRECIGPYAPKDGLCGSNEYGMGMTPPPSPGDIREVKTDDLE</sequence>
<accession>C4JXT9</accession>
<feature type="chain" id="PRO_5002937966" evidence="2">
    <location>
        <begin position="21"/>
        <end position="84"/>
    </location>
</feature>
<feature type="region of interest" description="Disordered" evidence="1">
    <location>
        <begin position="61"/>
        <end position="84"/>
    </location>
</feature>
<evidence type="ECO:0000313" key="3">
    <source>
        <dbReference type="EMBL" id="EEP83012.1"/>
    </source>
</evidence>
<dbReference type="KEGG" id="ure:UREG_07877"/>
<dbReference type="GeneID" id="8440328"/>
<organism evidence="3 4">
    <name type="scientific">Uncinocarpus reesii (strain UAMH 1704)</name>
    <dbReference type="NCBI Taxonomy" id="336963"/>
    <lineage>
        <taxon>Eukaryota</taxon>
        <taxon>Fungi</taxon>
        <taxon>Dikarya</taxon>
        <taxon>Ascomycota</taxon>
        <taxon>Pezizomycotina</taxon>
        <taxon>Eurotiomycetes</taxon>
        <taxon>Eurotiomycetidae</taxon>
        <taxon>Onygenales</taxon>
        <taxon>Onygenaceae</taxon>
        <taxon>Uncinocarpus</taxon>
    </lineage>
</organism>
<keyword evidence="2" id="KW-0732">Signal</keyword>
<protein>
    <submittedName>
        <fullName evidence="3">Uncharacterized protein</fullName>
    </submittedName>
</protein>